<dbReference type="Gene3D" id="1.10.10.10">
    <property type="entry name" value="Winged helix-like DNA-binding domain superfamily/Winged helix DNA-binding domain"/>
    <property type="match status" value="1"/>
</dbReference>
<evidence type="ECO:0000256" key="4">
    <source>
        <dbReference type="SAM" id="MobiDB-lite"/>
    </source>
</evidence>
<dbReference type="SUPFAM" id="SSF100950">
    <property type="entry name" value="NagB/RpiA/CoA transferase-like"/>
    <property type="match status" value="1"/>
</dbReference>
<evidence type="ECO:0000256" key="3">
    <source>
        <dbReference type="ARBA" id="ARBA00023163"/>
    </source>
</evidence>
<dbReference type="InterPro" id="IPR036390">
    <property type="entry name" value="WH_DNA-bd_sf"/>
</dbReference>
<keyword evidence="3" id="KW-0804">Transcription</keyword>
<protein>
    <submittedName>
        <fullName evidence="6">DeoR/GlpR family DNA-binding transcription regulator</fullName>
    </submittedName>
</protein>
<accession>A0ABS8DEF3</accession>
<dbReference type="SUPFAM" id="SSF46785">
    <property type="entry name" value="Winged helix' DNA-binding domain"/>
    <property type="match status" value="1"/>
</dbReference>
<dbReference type="RefSeq" id="WP_066736292.1">
    <property type="nucleotide sequence ID" value="NZ_JAJCIQ010000002.1"/>
</dbReference>
<dbReference type="PRINTS" id="PR00037">
    <property type="entry name" value="HTHLACR"/>
</dbReference>
<dbReference type="SMART" id="SM00420">
    <property type="entry name" value="HTH_DEOR"/>
    <property type="match status" value="1"/>
</dbReference>
<evidence type="ECO:0000259" key="5">
    <source>
        <dbReference type="PROSITE" id="PS51000"/>
    </source>
</evidence>
<reference evidence="6 7" key="1">
    <citation type="submission" date="2021-10" db="EMBL/GenBank/DDBJ databases">
        <title>Collection of gut derived symbiotic bacterial strains cultured from healthy donors.</title>
        <authorList>
            <person name="Lin H."/>
            <person name="Littmann E."/>
            <person name="Kohout C."/>
            <person name="Pamer E.G."/>
        </authorList>
    </citation>
    <scope>NUCLEOTIDE SEQUENCE [LARGE SCALE GENOMIC DNA]</scope>
    <source>
        <strain evidence="6 7">DFI.1.165</strain>
    </source>
</reference>
<evidence type="ECO:0000256" key="1">
    <source>
        <dbReference type="ARBA" id="ARBA00023015"/>
    </source>
</evidence>
<dbReference type="InterPro" id="IPR018356">
    <property type="entry name" value="Tscrpt_reg_HTH_DeoR_CS"/>
</dbReference>
<feature type="region of interest" description="Disordered" evidence="4">
    <location>
        <begin position="55"/>
        <end position="76"/>
    </location>
</feature>
<dbReference type="Pfam" id="PF08220">
    <property type="entry name" value="HTH_DeoR"/>
    <property type="match status" value="1"/>
</dbReference>
<dbReference type="PROSITE" id="PS00894">
    <property type="entry name" value="HTH_DEOR_1"/>
    <property type="match status" value="1"/>
</dbReference>
<evidence type="ECO:0000256" key="2">
    <source>
        <dbReference type="ARBA" id="ARBA00023125"/>
    </source>
</evidence>
<proteinExistence type="predicted"/>
<dbReference type="InterPro" id="IPR050313">
    <property type="entry name" value="Carb_Metab_HTH_regulators"/>
</dbReference>
<organism evidence="6 7">
    <name type="scientific">Bariatricus massiliensis</name>
    <dbReference type="NCBI Taxonomy" id="1745713"/>
    <lineage>
        <taxon>Bacteria</taxon>
        <taxon>Bacillati</taxon>
        <taxon>Bacillota</taxon>
        <taxon>Clostridia</taxon>
        <taxon>Lachnospirales</taxon>
        <taxon>Lachnospiraceae</taxon>
        <taxon>Bariatricus</taxon>
    </lineage>
</organism>
<keyword evidence="1" id="KW-0805">Transcription regulation</keyword>
<name>A0ABS8DEF3_9FIRM</name>
<dbReference type="PROSITE" id="PS51000">
    <property type="entry name" value="HTH_DEOR_2"/>
    <property type="match status" value="1"/>
</dbReference>
<comment type="caution">
    <text evidence="6">The sequence shown here is derived from an EMBL/GenBank/DDBJ whole genome shotgun (WGS) entry which is preliminary data.</text>
</comment>
<keyword evidence="2 6" id="KW-0238">DNA-binding</keyword>
<dbReference type="Pfam" id="PF00455">
    <property type="entry name" value="DeoRC"/>
    <property type="match status" value="1"/>
</dbReference>
<keyword evidence="7" id="KW-1185">Reference proteome</keyword>
<sequence length="255" mass="28284">MLKDKRREEIYSLLLENGQVQTKELSELFHTSEMTIRRDLDDLCTRDEVIRTHGGALLSQESDSETTSEHAPSSTFEPMKEAIAKSALKFTSDAQTIYIDSGTTTSYIAKHLPKNSHNVVVSNNLRIVQEVALRPHVSALIIGGTLRPDRLSCYGTQTEEQIRQYKVDIAFLGASSVGEDGYFYDSYTPEAGVKKAIIQSARETYVLVDSSKFEKYSLIAYSHVADVTGLIVDSGISPKILEKFRGMGANIIVVP</sequence>
<dbReference type="PANTHER" id="PTHR30363">
    <property type="entry name" value="HTH-TYPE TRANSCRIPTIONAL REGULATOR SRLR-RELATED"/>
    <property type="match status" value="1"/>
</dbReference>
<dbReference type="PANTHER" id="PTHR30363:SF44">
    <property type="entry name" value="AGA OPERON TRANSCRIPTIONAL REPRESSOR-RELATED"/>
    <property type="match status" value="1"/>
</dbReference>
<evidence type="ECO:0000313" key="6">
    <source>
        <dbReference type="EMBL" id="MCB7386803.1"/>
    </source>
</evidence>
<dbReference type="Gene3D" id="3.40.50.1360">
    <property type="match status" value="1"/>
</dbReference>
<dbReference type="InterPro" id="IPR014036">
    <property type="entry name" value="DeoR-like_C"/>
</dbReference>
<dbReference type="EMBL" id="JAJCIS010000002">
    <property type="protein sequence ID" value="MCB7386803.1"/>
    <property type="molecule type" value="Genomic_DNA"/>
</dbReference>
<dbReference type="SMART" id="SM01134">
    <property type="entry name" value="DeoRC"/>
    <property type="match status" value="1"/>
</dbReference>
<dbReference type="InterPro" id="IPR001034">
    <property type="entry name" value="DeoR_HTH"/>
</dbReference>
<dbReference type="Proteomes" id="UP001299546">
    <property type="component" value="Unassembled WGS sequence"/>
</dbReference>
<dbReference type="GO" id="GO:0003677">
    <property type="term" value="F:DNA binding"/>
    <property type="evidence" value="ECO:0007669"/>
    <property type="project" value="UniProtKB-KW"/>
</dbReference>
<dbReference type="InterPro" id="IPR036388">
    <property type="entry name" value="WH-like_DNA-bd_sf"/>
</dbReference>
<dbReference type="InterPro" id="IPR037171">
    <property type="entry name" value="NagB/RpiA_transferase-like"/>
</dbReference>
<gene>
    <name evidence="6" type="ORF">LIZ65_05835</name>
</gene>
<evidence type="ECO:0000313" key="7">
    <source>
        <dbReference type="Proteomes" id="UP001299546"/>
    </source>
</evidence>
<feature type="domain" description="HTH deoR-type" evidence="5">
    <location>
        <begin position="3"/>
        <end position="58"/>
    </location>
</feature>